<proteinExistence type="predicted"/>
<keyword evidence="2" id="KW-0812">Transmembrane</keyword>
<dbReference type="STRING" id="1408163.A0A0F4Z3J3"/>
<dbReference type="InterPro" id="IPR019431">
    <property type="entry name" value="DUF2417"/>
</dbReference>
<dbReference type="GeneID" id="25313687"/>
<comment type="caution">
    <text evidence="3">The sequence shown here is derived from an EMBL/GenBank/DDBJ whole genome shotgun (WGS) entry which is preliminary data.</text>
</comment>
<name>A0A0F4Z3J3_RASE3</name>
<dbReference type="OrthoDB" id="164921at2759"/>
<feature type="region of interest" description="Disordered" evidence="1">
    <location>
        <begin position="82"/>
        <end position="127"/>
    </location>
</feature>
<feature type="transmembrane region" description="Helical" evidence="2">
    <location>
        <begin position="296"/>
        <end position="322"/>
    </location>
</feature>
<evidence type="ECO:0000313" key="3">
    <source>
        <dbReference type="EMBL" id="KKA24631.1"/>
    </source>
</evidence>
<feature type="transmembrane region" description="Helical" evidence="2">
    <location>
        <begin position="249"/>
        <end position="267"/>
    </location>
</feature>
<dbReference type="AlphaFoldDB" id="A0A0F4Z3J3"/>
<organism evidence="3 4">
    <name type="scientific">Rasamsonia emersonii (strain ATCC 16479 / CBS 393.64 / IMI 116815)</name>
    <dbReference type="NCBI Taxonomy" id="1408163"/>
    <lineage>
        <taxon>Eukaryota</taxon>
        <taxon>Fungi</taxon>
        <taxon>Dikarya</taxon>
        <taxon>Ascomycota</taxon>
        <taxon>Pezizomycotina</taxon>
        <taxon>Eurotiomycetes</taxon>
        <taxon>Eurotiomycetidae</taxon>
        <taxon>Eurotiales</taxon>
        <taxon>Trichocomaceae</taxon>
        <taxon>Rasamsonia</taxon>
    </lineage>
</organism>
<keyword evidence="2" id="KW-1133">Transmembrane helix</keyword>
<evidence type="ECO:0000313" key="4">
    <source>
        <dbReference type="Proteomes" id="UP000053958"/>
    </source>
</evidence>
<dbReference type="SUPFAM" id="SSF53474">
    <property type="entry name" value="alpha/beta-Hydrolases"/>
    <property type="match status" value="1"/>
</dbReference>
<sequence>MKKDQDKMLHSYLPTITCSLQADAELECHGSRIQLNLKDLKKTTGVQDGPKSPSGLTYSGRRLIDYLHSTMVSFWGPRSRRADNNVSDHDRASSASRQRHREPDERTRLLPRGSGEGYLSPDDPAVRSTSPTLSMMRATADAAKVSPYNLWSVRALRLFSLIFLALSFVWWVFLLVSIFVSPPMMHTRGSGFFNFAYTTLTVGNLIIGLLFFAVPSRPMTIWGAVLSVLLVVDTLLILSVPRLRVEEGWVGIASVLWATVIATYNVVQTQTVARGKEEEEERLTGRVETRRTLLEWFAVLAETIVMGVMTLVVILLTATLVLRARDASLAPPGKRYLVDNQKYEVHLACVGNNTINEDDRQVTTILVEAGEGPVEDSLQPFIDNAYRNGIIDRYCYWDRPGIAWSDNAPSPHSAGMSADAFSEALALAGEEGPWILVSAGIGSIYSRIFASRHVGDVRGMMLIDPLHEDSLHRIGSPGRGFVLWCRGIISPLGLDRLAGAIFKGRTREDRIYGRSAYQNGRFIKAQLQENLVAESMTASEIASARHVQQSLDTPLVVVSSGVEMHKSEQWAKQQEEMAHMTDNLVAWDVVGGAPHEVWTTFEDSHMRNQSLQSVVVVYMGCTYL</sequence>
<gene>
    <name evidence="3" type="ORF">T310_1336</name>
</gene>
<evidence type="ECO:0000256" key="2">
    <source>
        <dbReference type="SAM" id="Phobius"/>
    </source>
</evidence>
<keyword evidence="4" id="KW-1185">Reference proteome</keyword>
<dbReference type="InterPro" id="IPR029058">
    <property type="entry name" value="AB_hydrolase_fold"/>
</dbReference>
<evidence type="ECO:0000256" key="1">
    <source>
        <dbReference type="SAM" id="MobiDB-lite"/>
    </source>
</evidence>
<keyword evidence="2" id="KW-0472">Membrane</keyword>
<feature type="transmembrane region" description="Helical" evidence="2">
    <location>
        <begin position="221"/>
        <end position="243"/>
    </location>
</feature>
<feature type="compositionally biased region" description="Basic and acidic residues" evidence="1">
    <location>
        <begin position="82"/>
        <end position="92"/>
    </location>
</feature>
<dbReference type="Pfam" id="PF10329">
    <property type="entry name" value="DUF2417"/>
    <property type="match status" value="1"/>
</dbReference>
<accession>A0A0F4Z3J3</accession>
<reference evidence="3 4" key="1">
    <citation type="submission" date="2015-04" db="EMBL/GenBank/DDBJ databases">
        <authorList>
            <person name="Heijne W.H."/>
            <person name="Fedorova N.D."/>
            <person name="Nierman W.C."/>
            <person name="Vollebregt A.W."/>
            <person name="Zhao Z."/>
            <person name="Wu L."/>
            <person name="Kumar M."/>
            <person name="Stam H."/>
            <person name="van den Berg M.A."/>
            <person name="Pel H.J."/>
        </authorList>
    </citation>
    <scope>NUCLEOTIDE SEQUENCE [LARGE SCALE GENOMIC DNA]</scope>
    <source>
        <strain evidence="3 4">CBS 393.64</strain>
    </source>
</reference>
<feature type="transmembrane region" description="Helical" evidence="2">
    <location>
        <begin position="158"/>
        <end position="180"/>
    </location>
</feature>
<dbReference type="EMBL" id="LASV01000055">
    <property type="protein sequence ID" value="KKA24631.1"/>
    <property type="molecule type" value="Genomic_DNA"/>
</dbReference>
<dbReference type="RefSeq" id="XP_013331243.1">
    <property type="nucleotide sequence ID" value="XM_013475789.1"/>
</dbReference>
<feature type="transmembrane region" description="Helical" evidence="2">
    <location>
        <begin position="192"/>
        <end position="214"/>
    </location>
</feature>
<protein>
    <submittedName>
        <fullName evidence="3">Integral membrane protein</fullName>
    </submittedName>
</protein>
<dbReference type="Proteomes" id="UP000053958">
    <property type="component" value="Unassembled WGS sequence"/>
</dbReference>
<dbReference type="Gene3D" id="3.40.50.1820">
    <property type="entry name" value="alpha/beta hydrolase"/>
    <property type="match status" value="1"/>
</dbReference>